<proteinExistence type="predicted"/>
<dbReference type="OrthoDB" id="2004457at2"/>
<protein>
    <submittedName>
        <fullName evidence="1">Uncharacterized protein</fullName>
    </submittedName>
</protein>
<dbReference type="KEGG" id="bhu:bhn_I1530"/>
<accession>A0A1D9P240</accession>
<reference evidence="2" key="1">
    <citation type="submission" date="2016-10" db="EMBL/GenBank/DDBJ databases">
        <title>The complete genome sequence of the rumen bacterium Butyrivibrio hungatei MB2003.</title>
        <authorList>
            <person name="Palevich N."/>
            <person name="Kelly W.J."/>
            <person name="Leahy S.C."/>
            <person name="Altermann E."/>
            <person name="Rakonjac J."/>
            <person name="Attwood G.T."/>
        </authorList>
    </citation>
    <scope>NUCLEOTIDE SEQUENCE [LARGE SCALE GENOMIC DNA]</scope>
    <source>
        <strain evidence="2">MB2003</strain>
    </source>
</reference>
<sequence length="100" mass="11439">MDELRMRLLHEIMGVYGPNQGQSIGAVIIPAFLGDFKKVLEKTDSFDEVSEEYMTEDKRIHLVLYGRKELGHKSSNFVVTGCDFNDKSLFGAYEDMNIKM</sequence>
<evidence type="ECO:0000313" key="1">
    <source>
        <dbReference type="EMBL" id="AOZ96563.1"/>
    </source>
</evidence>
<keyword evidence="2" id="KW-1185">Reference proteome</keyword>
<organism evidence="1 2">
    <name type="scientific">Butyrivibrio hungatei</name>
    <dbReference type="NCBI Taxonomy" id="185008"/>
    <lineage>
        <taxon>Bacteria</taxon>
        <taxon>Bacillati</taxon>
        <taxon>Bacillota</taxon>
        <taxon>Clostridia</taxon>
        <taxon>Lachnospirales</taxon>
        <taxon>Lachnospiraceae</taxon>
        <taxon>Butyrivibrio</taxon>
    </lineage>
</organism>
<dbReference type="AlphaFoldDB" id="A0A1D9P240"/>
<gene>
    <name evidence="1" type="ORF">bhn_I1530</name>
</gene>
<dbReference type="EMBL" id="CP017831">
    <property type="protein sequence ID" value="AOZ96563.1"/>
    <property type="molecule type" value="Genomic_DNA"/>
</dbReference>
<name>A0A1D9P240_9FIRM</name>
<dbReference type="RefSeq" id="WP_071176242.1">
    <property type="nucleotide sequence ID" value="NZ_CP017831.1"/>
</dbReference>
<dbReference type="Proteomes" id="UP000179284">
    <property type="component" value="Chromosome I"/>
</dbReference>
<evidence type="ECO:0000313" key="2">
    <source>
        <dbReference type="Proteomes" id="UP000179284"/>
    </source>
</evidence>